<evidence type="ECO:0000259" key="1">
    <source>
        <dbReference type="Pfam" id="PF13843"/>
    </source>
</evidence>
<feature type="non-terminal residue" evidence="2">
    <location>
        <position position="1"/>
    </location>
</feature>
<name>A0A2N0NDM7_9GLOM</name>
<accession>A0A2N0NDM7</accession>
<dbReference type="VEuPathDB" id="FungiDB:FUN_016921"/>
<organism evidence="2 3">
    <name type="scientific">Rhizophagus irregularis</name>
    <dbReference type="NCBI Taxonomy" id="588596"/>
    <lineage>
        <taxon>Eukaryota</taxon>
        <taxon>Fungi</taxon>
        <taxon>Fungi incertae sedis</taxon>
        <taxon>Mucoromycota</taxon>
        <taxon>Glomeromycotina</taxon>
        <taxon>Glomeromycetes</taxon>
        <taxon>Glomerales</taxon>
        <taxon>Glomeraceae</taxon>
        <taxon>Rhizophagus</taxon>
    </lineage>
</organism>
<dbReference type="Pfam" id="PF13843">
    <property type="entry name" value="DDE_Tnp_1_7"/>
    <property type="match status" value="1"/>
</dbReference>
<dbReference type="InterPro" id="IPR029526">
    <property type="entry name" value="PGBD"/>
</dbReference>
<reference evidence="2 3" key="1">
    <citation type="submission" date="2016-04" db="EMBL/GenBank/DDBJ databases">
        <title>Genome analyses suggest a sexual origin of heterokaryosis in a supposedly ancient asexual fungus.</title>
        <authorList>
            <person name="Ropars J."/>
            <person name="Sedzielewska K."/>
            <person name="Noel J."/>
            <person name="Charron P."/>
            <person name="Farinelli L."/>
            <person name="Marton T."/>
            <person name="Kruger M."/>
            <person name="Pelin A."/>
            <person name="Brachmann A."/>
            <person name="Corradi N."/>
        </authorList>
    </citation>
    <scope>NUCLEOTIDE SEQUENCE [LARGE SCALE GENOMIC DNA]</scope>
    <source>
        <strain evidence="2 3">A5</strain>
    </source>
</reference>
<dbReference type="AlphaFoldDB" id="A0A2N0NDM7"/>
<evidence type="ECO:0000313" key="3">
    <source>
        <dbReference type="Proteomes" id="UP000232722"/>
    </source>
</evidence>
<dbReference type="VEuPathDB" id="FungiDB:RhiirA1_402899"/>
<proteinExistence type="predicted"/>
<protein>
    <recommendedName>
        <fullName evidence="1">PiggyBac transposable element-derived protein domain-containing protein</fullName>
    </recommendedName>
</protein>
<evidence type="ECO:0000313" key="2">
    <source>
        <dbReference type="EMBL" id="PKB92674.1"/>
    </source>
</evidence>
<gene>
    <name evidence="2" type="ORF">RhiirA5_304149</name>
</gene>
<comment type="caution">
    <text evidence="2">The sequence shown here is derived from an EMBL/GenBank/DDBJ whole genome shotgun (WGS) entry which is preliminary data.</text>
</comment>
<sequence>FNIYMDNYFSSIKLFKYLCKKKIETCKTVRKNSANFSHIFKIDRKLDWDTLSGVVVDNVLAILWIDNSLVTMLSTIHQIDNGNKNRIERI</sequence>
<dbReference type="EMBL" id="LLXJ01010271">
    <property type="protein sequence ID" value="PKB92674.1"/>
    <property type="molecule type" value="Genomic_DNA"/>
</dbReference>
<dbReference type="Proteomes" id="UP000232722">
    <property type="component" value="Unassembled WGS sequence"/>
</dbReference>
<reference evidence="2 3" key="2">
    <citation type="submission" date="2017-09" db="EMBL/GenBank/DDBJ databases">
        <title>Extensive intraspecific genome diversity in a model arbuscular mycorrhizal fungus.</title>
        <authorList>
            <person name="Chen E.C."/>
            <person name="Morin E."/>
            <person name="Beaudet D."/>
            <person name="Noel J."/>
            <person name="Ndikumana S."/>
            <person name="Charron P."/>
            <person name="St-Onge C."/>
            <person name="Giorgi J."/>
            <person name="Grigoriev I.V."/>
            <person name="Roux C."/>
            <person name="Martin F.M."/>
            <person name="Corradi N."/>
        </authorList>
    </citation>
    <scope>NUCLEOTIDE SEQUENCE [LARGE SCALE GENOMIC DNA]</scope>
    <source>
        <strain evidence="2 3">A5</strain>
    </source>
</reference>
<feature type="domain" description="PiggyBac transposable element-derived protein" evidence="1">
    <location>
        <begin position="3"/>
        <end position="79"/>
    </location>
</feature>